<dbReference type="Pfam" id="PF10343">
    <property type="entry name" value="Q_salvage"/>
    <property type="match status" value="1"/>
</dbReference>
<sequence>MSSSPLPCSATHTTIHRRRMARLTCSASLTQMRGPSPSPSPKPQLIMSCAEVAGLHAEHVRIDGEAVSQLAAELVAAADDVRGAVRGLPLPIKFSSLEQELTLLALYHLLDFGSGYDKQLARLSGGRDARETLLYGLIGLHLGGARLDHHKLKSFSMYDIHQVFGIESTTEVAVMPGVTMAKPGPLQPLCKLMISALNETGSILAEQGLKTPGELLLTMAEGLKKAGRTTASAFVEELVDTLPAFRDAVLFDGRTLTLHRKAQNLAADLALVYGSRDERFLFTDVDQLAADSGATTIAVLRAKGVLRLSEELGAIIDSGTELPAGPHERALRAAAVIACDRLVATAAAARTADTGVEPAAVGESATSTAAAPAAEGAAEGAGEESSVAAATAATAAAGAGAGPMQSEVQQEGRSGAGSGESNGAGLQAVDVGAYLAYLVEEGRELHGKVTKHITTGIMAY</sequence>
<dbReference type="EC" id="3.2.2.-" evidence="6"/>
<evidence type="ECO:0000313" key="8">
    <source>
        <dbReference type="EMBL" id="GIM02998.1"/>
    </source>
</evidence>
<keyword evidence="1 6" id="KW-0378">Hydrolase</keyword>
<dbReference type="InterPro" id="IPR019438">
    <property type="entry name" value="Q_salvage"/>
</dbReference>
<dbReference type="GO" id="GO:0006400">
    <property type="term" value="P:tRNA modification"/>
    <property type="evidence" value="ECO:0007669"/>
    <property type="project" value="TreeGrafter"/>
</dbReference>
<reference evidence="8" key="1">
    <citation type="journal article" date="2021" name="Proc. Natl. Acad. Sci. U.S.A.">
        <title>Three genomes in the algal genus Volvox reveal the fate of a haploid sex-determining region after a transition to homothallism.</title>
        <authorList>
            <person name="Yamamoto K."/>
            <person name="Hamaji T."/>
            <person name="Kawai-Toyooka H."/>
            <person name="Matsuzaki R."/>
            <person name="Takahashi F."/>
            <person name="Nishimura Y."/>
            <person name="Kawachi M."/>
            <person name="Noguchi H."/>
            <person name="Minakuchi Y."/>
            <person name="Umen J.G."/>
            <person name="Toyoda A."/>
            <person name="Nozaki H."/>
        </authorList>
    </citation>
    <scope>NUCLEOTIDE SEQUENCE</scope>
    <source>
        <strain evidence="8">NIES-3785</strain>
    </source>
</reference>
<dbReference type="AlphaFoldDB" id="A0A8J4G9N1"/>
<evidence type="ECO:0000256" key="2">
    <source>
        <dbReference type="ARBA" id="ARBA00035119"/>
    </source>
</evidence>
<comment type="similarity">
    <text evidence="2 6">Belongs to the QNG1 protein family.</text>
</comment>
<proteinExistence type="inferred from homology"/>
<evidence type="ECO:0000256" key="5">
    <source>
        <dbReference type="ARBA" id="ARBA00048204"/>
    </source>
</evidence>
<dbReference type="PANTHER" id="PTHR21314">
    <property type="entry name" value="QUEUOSINE 5'-PHOSPHATE N-GLYCOSYLASE_HYDROLASE-RELATED"/>
    <property type="match status" value="1"/>
</dbReference>
<dbReference type="GO" id="GO:0016787">
    <property type="term" value="F:hydrolase activity"/>
    <property type="evidence" value="ECO:0007669"/>
    <property type="project" value="UniProtKB-KW"/>
</dbReference>
<evidence type="ECO:0000313" key="9">
    <source>
        <dbReference type="Proteomes" id="UP000722791"/>
    </source>
</evidence>
<comment type="caution">
    <text evidence="8">The sequence shown here is derived from an EMBL/GenBank/DDBJ whole genome shotgun (WGS) entry which is preliminary data.</text>
</comment>
<dbReference type="Proteomes" id="UP000722791">
    <property type="component" value="Unassembled WGS sequence"/>
</dbReference>
<evidence type="ECO:0000256" key="6">
    <source>
        <dbReference type="RuleBase" id="RU365002"/>
    </source>
</evidence>
<feature type="region of interest" description="Disordered" evidence="7">
    <location>
        <begin position="353"/>
        <end position="385"/>
    </location>
</feature>
<gene>
    <name evidence="8" type="ORF">Vretimale_7807</name>
</gene>
<dbReference type="EMBL" id="BNCQ01000013">
    <property type="protein sequence ID" value="GIM02998.1"/>
    <property type="molecule type" value="Genomic_DNA"/>
</dbReference>
<organism evidence="8 9">
    <name type="scientific">Volvox reticuliferus</name>
    <dbReference type="NCBI Taxonomy" id="1737510"/>
    <lineage>
        <taxon>Eukaryota</taxon>
        <taxon>Viridiplantae</taxon>
        <taxon>Chlorophyta</taxon>
        <taxon>core chlorophytes</taxon>
        <taxon>Chlorophyceae</taxon>
        <taxon>CS clade</taxon>
        <taxon>Chlamydomonadales</taxon>
        <taxon>Volvocaceae</taxon>
        <taxon>Volvox</taxon>
    </lineage>
</organism>
<dbReference type="PANTHER" id="PTHR21314:SF0">
    <property type="entry name" value="QUEUOSINE 5'-PHOSPHATE N-GLYCOSYLASE_HYDROLASE"/>
    <property type="match status" value="1"/>
</dbReference>
<protein>
    <recommendedName>
        <fullName evidence="3 6">Queuosine 5'-phosphate N-glycosylase/hydrolase</fullName>
        <ecNumber evidence="6">3.2.2.-</ecNumber>
    </recommendedName>
    <alternativeName>
        <fullName evidence="4 6">Queuosine-nucleotide N-glycosylase/hydrolase</fullName>
    </alternativeName>
</protein>
<evidence type="ECO:0000256" key="4">
    <source>
        <dbReference type="ARBA" id="ARBA00035393"/>
    </source>
</evidence>
<feature type="compositionally biased region" description="Low complexity" evidence="7">
    <location>
        <begin position="362"/>
        <end position="385"/>
    </location>
</feature>
<evidence type="ECO:0000256" key="3">
    <source>
        <dbReference type="ARBA" id="ARBA00035306"/>
    </source>
</evidence>
<comment type="function">
    <text evidence="6">Catalyzes the hydrolysis of queuosine 5'-phosphate, releasing the nucleobase queuine (q). Is required for salvage of queuine from exogenous queuosine (Q) that is imported and then converted to queuosine 5'-phosphate intracellularly.</text>
</comment>
<evidence type="ECO:0000256" key="1">
    <source>
        <dbReference type="ARBA" id="ARBA00022801"/>
    </source>
</evidence>
<accession>A0A8J4G9N1</accession>
<name>A0A8J4G9N1_9CHLO</name>
<feature type="region of interest" description="Disordered" evidence="7">
    <location>
        <begin position="398"/>
        <end position="421"/>
    </location>
</feature>
<comment type="catalytic activity">
    <reaction evidence="5 6">
        <text>queuosine 5'-phosphate + H2O = queuine + D-ribose 5-phosphate</text>
        <dbReference type="Rhea" id="RHEA:75387"/>
        <dbReference type="ChEBI" id="CHEBI:15377"/>
        <dbReference type="ChEBI" id="CHEBI:17433"/>
        <dbReference type="ChEBI" id="CHEBI:78346"/>
        <dbReference type="ChEBI" id="CHEBI:194371"/>
    </reaction>
    <physiologicalReaction direction="left-to-right" evidence="5 6">
        <dbReference type="Rhea" id="RHEA:75388"/>
    </physiologicalReaction>
</comment>
<evidence type="ECO:0000256" key="7">
    <source>
        <dbReference type="SAM" id="MobiDB-lite"/>
    </source>
</evidence>